<accession>U1G7Y1</accession>
<dbReference type="Gene3D" id="3.30.70.1170">
    <property type="entry name" value="Sun protein, domain 3"/>
    <property type="match status" value="1"/>
</dbReference>
<dbReference type="PANTHER" id="PTHR22807:SF4">
    <property type="entry name" value="28S RRNA (CYTOSINE-C(5))-METHYLTRANSFERASE"/>
    <property type="match status" value="1"/>
</dbReference>
<dbReference type="SUPFAM" id="SSF53335">
    <property type="entry name" value="S-adenosyl-L-methionine-dependent methyltransferases"/>
    <property type="match status" value="1"/>
</dbReference>
<dbReference type="Proteomes" id="UP000019373">
    <property type="component" value="Unassembled WGS sequence"/>
</dbReference>
<comment type="similarity">
    <text evidence="5">Belongs to the class I-like SAM-binding methyltransferase superfamily. RsmB/NOP family.</text>
</comment>
<keyword evidence="1 5" id="KW-0489">Methyltransferase</keyword>
<dbReference type="Pfam" id="PF21153">
    <property type="entry name" value="NSUN5_N"/>
    <property type="match status" value="1"/>
</dbReference>
<evidence type="ECO:0000256" key="1">
    <source>
        <dbReference type="ARBA" id="ARBA00022603"/>
    </source>
</evidence>
<dbReference type="InterPro" id="IPR049560">
    <property type="entry name" value="MeTrfase_RsmB-F_NOP2_cat"/>
</dbReference>
<evidence type="ECO:0000256" key="3">
    <source>
        <dbReference type="ARBA" id="ARBA00022691"/>
    </source>
</evidence>
<evidence type="ECO:0000256" key="5">
    <source>
        <dbReference type="PROSITE-ProRule" id="PRU01023"/>
    </source>
</evidence>
<dbReference type="HOGENOM" id="CLU_005316_7_4_1"/>
<dbReference type="InterPro" id="IPR001678">
    <property type="entry name" value="MeTrfase_RsmB-F_NOP2_dom"/>
</dbReference>
<feature type="binding site" evidence="5">
    <location>
        <position position="336"/>
    </location>
    <ligand>
        <name>S-adenosyl-L-methionine</name>
        <dbReference type="ChEBI" id="CHEBI:59789"/>
    </ligand>
</feature>
<name>U1G7Y1_ENDPU</name>
<dbReference type="GeneID" id="19242627"/>
<feature type="domain" description="SAM-dependent MTase RsmB/NOP-type" evidence="7">
    <location>
        <begin position="134"/>
        <end position="541"/>
    </location>
</feature>
<keyword evidence="3 5" id="KW-0949">S-adenosyl-L-methionine</keyword>
<dbReference type="InterPro" id="IPR049561">
    <property type="entry name" value="NSUN5_7_fdxn-like"/>
</dbReference>
<dbReference type="PROSITE" id="PS51686">
    <property type="entry name" value="SAM_MT_RSMB_NOP"/>
    <property type="match status" value="1"/>
</dbReference>
<feature type="binding site" evidence="5">
    <location>
        <begin position="252"/>
        <end position="258"/>
    </location>
    <ligand>
        <name>S-adenosyl-L-methionine</name>
        <dbReference type="ChEBI" id="CHEBI:59789"/>
    </ligand>
</feature>
<dbReference type="PRINTS" id="PR02008">
    <property type="entry name" value="RCMTFAMILY"/>
</dbReference>
<dbReference type="InterPro" id="IPR048889">
    <property type="entry name" value="NSUN5_RCM1_N"/>
</dbReference>
<keyword evidence="2 5" id="KW-0808">Transferase</keyword>
<evidence type="ECO:0000313" key="9">
    <source>
        <dbReference type="Proteomes" id="UP000019373"/>
    </source>
</evidence>
<feature type="active site" description="Nucleophile" evidence="5">
    <location>
        <position position="444"/>
    </location>
</feature>
<protein>
    <recommendedName>
        <fullName evidence="7">SAM-dependent MTase RsmB/NOP-type domain-containing protein</fullName>
    </recommendedName>
</protein>
<keyword evidence="4 5" id="KW-0694">RNA-binding</keyword>
<evidence type="ECO:0000256" key="4">
    <source>
        <dbReference type="ARBA" id="ARBA00022884"/>
    </source>
</evidence>
<reference evidence="9" key="1">
    <citation type="journal article" date="2014" name="BMC Genomics">
        <title>Genome characteristics reveal the impact of lichenization on lichen-forming fungus Endocarpon pusillum Hedwig (Verrucariales, Ascomycota).</title>
        <authorList>
            <person name="Wang Y.-Y."/>
            <person name="Liu B."/>
            <person name="Zhang X.-Y."/>
            <person name="Zhou Q.-M."/>
            <person name="Zhang T."/>
            <person name="Li H."/>
            <person name="Yu Y.-F."/>
            <person name="Zhang X.-L."/>
            <person name="Hao X.-Y."/>
            <person name="Wang M."/>
            <person name="Wang L."/>
            <person name="Wei J.-C."/>
        </authorList>
    </citation>
    <scope>NUCLEOTIDE SEQUENCE [LARGE SCALE GENOMIC DNA]</scope>
    <source>
        <strain evidence="9">Z07020 / HMAS-L-300199</strain>
    </source>
</reference>
<dbReference type="OrthoDB" id="435282at2759"/>
<proteinExistence type="inferred from homology"/>
<dbReference type="AlphaFoldDB" id="U1G7Y1"/>
<feature type="compositionally biased region" description="Acidic residues" evidence="6">
    <location>
        <begin position="560"/>
        <end position="575"/>
    </location>
</feature>
<dbReference type="GO" id="GO:0070475">
    <property type="term" value="P:rRNA base methylation"/>
    <property type="evidence" value="ECO:0007669"/>
    <property type="project" value="TreeGrafter"/>
</dbReference>
<feature type="binding site" evidence="5">
    <location>
        <position position="287"/>
    </location>
    <ligand>
        <name>S-adenosyl-L-methionine</name>
        <dbReference type="ChEBI" id="CHEBI:59789"/>
    </ligand>
</feature>
<feature type="compositionally biased region" description="Basic and acidic residues" evidence="6">
    <location>
        <begin position="364"/>
        <end position="373"/>
    </location>
</feature>
<dbReference type="GO" id="GO:0005730">
    <property type="term" value="C:nucleolus"/>
    <property type="evidence" value="ECO:0007669"/>
    <property type="project" value="TreeGrafter"/>
</dbReference>
<dbReference type="GO" id="GO:0008173">
    <property type="term" value="F:RNA methyltransferase activity"/>
    <property type="evidence" value="ECO:0007669"/>
    <property type="project" value="InterPro"/>
</dbReference>
<evidence type="ECO:0000259" key="7">
    <source>
        <dbReference type="PROSITE" id="PS51686"/>
    </source>
</evidence>
<dbReference type="Gene3D" id="3.40.50.150">
    <property type="entry name" value="Vaccinia Virus protein VP39"/>
    <property type="match status" value="1"/>
</dbReference>
<keyword evidence="9" id="KW-1185">Reference proteome</keyword>
<feature type="binding site" evidence="5">
    <location>
        <position position="316"/>
    </location>
    <ligand>
        <name>S-adenosyl-L-methionine</name>
        <dbReference type="ChEBI" id="CHEBI:59789"/>
    </ligand>
</feature>
<dbReference type="Pfam" id="PF01189">
    <property type="entry name" value="Methyltr_RsmB-F"/>
    <property type="match status" value="1"/>
</dbReference>
<dbReference type="InterPro" id="IPR029063">
    <property type="entry name" value="SAM-dependent_MTases_sf"/>
</dbReference>
<dbReference type="eggNOG" id="KOG2360">
    <property type="taxonomic scope" value="Eukaryota"/>
</dbReference>
<evidence type="ECO:0000313" key="8">
    <source>
        <dbReference type="EMBL" id="ERF73542.1"/>
    </source>
</evidence>
<dbReference type="PANTHER" id="PTHR22807">
    <property type="entry name" value="NOP2 YEAST -RELATED NOL1/NOP2/FMU SUN DOMAIN-CONTAINING"/>
    <property type="match status" value="1"/>
</dbReference>
<dbReference type="InterPro" id="IPR023267">
    <property type="entry name" value="RCMT"/>
</dbReference>
<dbReference type="EMBL" id="KE720948">
    <property type="protein sequence ID" value="ERF73542.1"/>
    <property type="molecule type" value="Genomic_DNA"/>
</dbReference>
<feature type="region of interest" description="Disordered" evidence="6">
    <location>
        <begin position="548"/>
        <end position="575"/>
    </location>
</feature>
<dbReference type="Pfam" id="PF21148">
    <property type="entry name" value="NSUN5_fdxn-like"/>
    <property type="match status" value="1"/>
</dbReference>
<feature type="compositionally biased region" description="Polar residues" evidence="6">
    <location>
        <begin position="401"/>
        <end position="411"/>
    </location>
</feature>
<sequence length="575" mass="64022">MALYYEAADILSSSFSRGSLRSRVYDSNTPLKSPPSLLYGLITGCAEWDVVLSEIIDNTGIISQEPKLTPLLAIFLVHDHLLSRRGIACPQNHPLRLAIERHKARLASELTKARLRRKCATLEDLRLHVSAQKRTFEKGFQQPRWVRINYLKTNLEEELRTTFATFAVCSTLGRLCGDTGTRKAYFRDPNIPDLLATNVPTKELVQTAAYEAGKILLQDKASCFPAHLILDSNPKLSLCANRADDADLIDGCAAPGNKSSHLASILAKKFNLAARPAPRKRVVFACERDPKRSKTLESMLDRAGAQGMVKVLAKQDFLALDPQGKRFSNVTHLLLDPSCSGSGILGREDLPTLVLPKDTRRRRDENFKVEDGNGTRNGIPKSSNKRKRDILPQELSEDTEVNTPPTTSSNIDTDRLQRLSNLQTRMLEHAFAFRNASIVTYSTCSIHAQENEVVVLRALNSTVARGRCWRLLRRGEQPDGLRVWPHRGDELDVEGTEGAVKEIWNAMTSEERSGFREACIRCRPGGEDGTIGFFVVGFVRDPKTVEELEDVGPGANGDMKEDEEEWNGFSADEDG</sequence>
<dbReference type="GO" id="GO:0003723">
    <property type="term" value="F:RNA binding"/>
    <property type="evidence" value="ECO:0007669"/>
    <property type="project" value="UniProtKB-UniRule"/>
</dbReference>
<evidence type="ECO:0000256" key="6">
    <source>
        <dbReference type="SAM" id="MobiDB-lite"/>
    </source>
</evidence>
<dbReference type="RefSeq" id="XP_007800843.1">
    <property type="nucleotide sequence ID" value="XM_007802652.1"/>
</dbReference>
<organism evidence="8 9">
    <name type="scientific">Endocarpon pusillum (strain Z07020 / HMAS-L-300199)</name>
    <name type="common">Lichen-forming fungus</name>
    <dbReference type="NCBI Taxonomy" id="1263415"/>
    <lineage>
        <taxon>Eukaryota</taxon>
        <taxon>Fungi</taxon>
        <taxon>Dikarya</taxon>
        <taxon>Ascomycota</taxon>
        <taxon>Pezizomycotina</taxon>
        <taxon>Eurotiomycetes</taxon>
        <taxon>Chaetothyriomycetidae</taxon>
        <taxon>Verrucariales</taxon>
        <taxon>Verrucariaceae</taxon>
        <taxon>Endocarpon</taxon>
    </lineage>
</organism>
<evidence type="ECO:0000256" key="2">
    <source>
        <dbReference type="ARBA" id="ARBA00022679"/>
    </source>
</evidence>
<dbReference type="OMA" id="SFKSRIY"/>
<gene>
    <name evidence="8" type="ORF">EPUS_07747</name>
</gene>
<feature type="region of interest" description="Disordered" evidence="6">
    <location>
        <begin position="364"/>
        <end position="415"/>
    </location>
</feature>